<evidence type="ECO:0000256" key="1">
    <source>
        <dbReference type="SAM" id="MobiDB-lite"/>
    </source>
</evidence>
<dbReference type="RefSeq" id="WP_263414174.1">
    <property type="nucleotide sequence ID" value="NZ_BAABBH010000001.1"/>
</dbReference>
<reference evidence="3 4" key="1">
    <citation type="submission" date="2024-12" db="EMBL/GenBank/DDBJ databases">
        <authorList>
            <person name="Lee Y."/>
        </authorList>
    </citation>
    <scope>NUCLEOTIDE SEQUENCE [LARGE SCALE GENOMIC DNA]</scope>
    <source>
        <strain evidence="3 4">03SUJ4</strain>
    </source>
</reference>
<dbReference type="Pfam" id="PF16640">
    <property type="entry name" value="Big_3_5"/>
    <property type="match status" value="1"/>
</dbReference>
<name>A0ABW9KF42_9BACT</name>
<keyword evidence="4" id="KW-1185">Reference proteome</keyword>
<dbReference type="Proteomes" id="UP001634747">
    <property type="component" value="Unassembled WGS sequence"/>
</dbReference>
<evidence type="ECO:0000259" key="2">
    <source>
        <dbReference type="Pfam" id="PF16640"/>
    </source>
</evidence>
<accession>A0ABW9KF42</accession>
<organism evidence="3 4">
    <name type="scientific">Terriglobus aquaticus</name>
    <dbReference type="NCBI Taxonomy" id="940139"/>
    <lineage>
        <taxon>Bacteria</taxon>
        <taxon>Pseudomonadati</taxon>
        <taxon>Acidobacteriota</taxon>
        <taxon>Terriglobia</taxon>
        <taxon>Terriglobales</taxon>
        <taxon>Acidobacteriaceae</taxon>
        <taxon>Terriglobus</taxon>
    </lineage>
</organism>
<feature type="domain" description="Bacterial Ig-like" evidence="2">
    <location>
        <begin position="31"/>
        <end position="113"/>
    </location>
</feature>
<gene>
    <name evidence="3" type="ORF">ACK2TP_00630</name>
</gene>
<feature type="region of interest" description="Disordered" evidence="1">
    <location>
        <begin position="1"/>
        <end position="21"/>
    </location>
</feature>
<protein>
    <submittedName>
        <fullName evidence="3">Ig-like domain-containing protein</fullName>
    </submittedName>
</protein>
<dbReference type="InterPro" id="IPR013783">
    <property type="entry name" value="Ig-like_fold"/>
</dbReference>
<dbReference type="EMBL" id="JBJYXY010000001">
    <property type="protein sequence ID" value="MFN2974256.1"/>
    <property type="molecule type" value="Genomic_DNA"/>
</dbReference>
<dbReference type="Gene3D" id="2.60.40.10">
    <property type="entry name" value="Immunoglobulins"/>
    <property type="match status" value="1"/>
</dbReference>
<evidence type="ECO:0000313" key="4">
    <source>
        <dbReference type="Proteomes" id="UP001634747"/>
    </source>
</evidence>
<dbReference type="InterPro" id="IPR032109">
    <property type="entry name" value="Big_3_5"/>
</dbReference>
<sequence length="120" mass="11772">MAETPAKPAENAAGSHAMSVGTRATTTTALTVASSESGSSSGVTLLATVDGKSHATPAGSVVFTIGGKRIGQAAVANGSATLTLDTLPAGLSSLAAAYEGDSNFLPSQSAPVRFYNDDGK</sequence>
<proteinExistence type="predicted"/>
<comment type="caution">
    <text evidence="3">The sequence shown here is derived from an EMBL/GenBank/DDBJ whole genome shotgun (WGS) entry which is preliminary data.</text>
</comment>
<evidence type="ECO:0000313" key="3">
    <source>
        <dbReference type="EMBL" id="MFN2974256.1"/>
    </source>
</evidence>